<dbReference type="InterPro" id="IPR042150">
    <property type="entry name" value="MmRce1-like"/>
</dbReference>
<gene>
    <name evidence="4" type="ORF">RB636_13305</name>
</gene>
<protein>
    <submittedName>
        <fullName evidence="4">CPBP family intramembrane glutamic endopeptidase</fullName>
        <ecNumber evidence="4">3.4.-.-</ecNumber>
    </submittedName>
</protein>
<keyword evidence="2" id="KW-0812">Transmembrane</keyword>
<feature type="transmembrane region" description="Helical" evidence="2">
    <location>
        <begin position="286"/>
        <end position="305"/>
    </location>
</feature>
<feature type="transmembrane region" description="Helical" evidence="2">
    <location>
        <begin position="248"/>
        <end position="266"/>
    </location>
</feature>
<name>A0ABU7WRL5_9ACTN</name>
<sequence>MTNSVRTLPPSPPGPHASQNRLPPPAPRRRGLLVFLVVANLGMWAAMAPLLLTDFRRESARSVTGTLEEVCISAAMFAPALAALLVVRYVDRAGRVRDVLALRWPRPHGRTARSCLLALAVPATLTALALGVGAAAGHYPFGVRWEAVAPWAAAMLLQMLVSLPLFFGEELGWQGYLFPRLARDGGGARLVWAYVGTGAAFALWHLPTLLMGGQYPGRPWYVSVPAMVISCVLILPVFTWLRLRSGSVVPAVLGHTFVSTAGVGMVKVCAAPDAPLDPLHMGLTGWPGWIVTAAFVAFLALTGRLRPSTYAPGGRRHASVPRPYPGAGAAVAR</sequence>
<comment type="caution">
    <text evidence="4">The sequence shown here is derived from an EMBL/GenBank/DDBJ whole genome shotgun (WGS) entry which is preliminary data.</text>
</comment>
<dbReference type="RefSeq" id="WP_331786690.1">
    <property type="nucleotide sequence ID" value="NZ_JAVFKM010000005.1"/>
</dbReference>
<keyword evidence="4" id="KW-0378">Hydrolase</keyword>
<dbReference type="PANTHER" id="PTHR35797">
    <property type="entry name" value="PROTEASE-RELATED"/>
    <property type="match status" value="1"/>
</dbReference>
<dbReference type="Pfam" id="PF02517">
    <property type="entry name" value="Rce1-like"/>
    <property type="match status" value="1"/>
</dbReference>
<proteinExistence type="predicted"/>
<dbReference type="GO" id="GO:0016787">
    <property type="term" value="F:hydrolase activity"/>
    <property type="evidence" value="ECO:0007669"/>
    <property type="project" value="UniProtKB-KW"/>
</dbReference>
<evidence type="ECO:0000313" key="4">
    <source>
        <dbReference type="EMBL" id="MEF3114161.1"/>
    </source>
</evidence>
<dbReference type="InterPro" id="IPR003675">
    <property type="entry name" value="Rce1/LyrA-like_dom"/>
</dbReference>
<feature type="transmembrane region" description="Helical" evidence="2">
    <location>
        <begin position="111"/>
        <end position="136"/>
    </location>
</feature>
<feature type="domain" description="CAAX prenyl protease 2/Lysostaphin resistance protein A-like" evidence="3">
    <location>
        <begin position="155"/>
        <end position="258"/>
    </location>
</feature>
<evidence type="ECO:0000256" key="2">
    <source>
        <dbReference type="SAM" id="Phobius"/>
    </source>
</evidence>
<dbReference type="EC" id="3.4.-.-" evidence="4"/>
<evidence type="ECO:0000259" key="3">
    <source>
        <dbReference type="Pfam" id="PF02517"/>
    </source>
</evidence>
<keyword evidence="2" id="KW-1133">Transmembrane helix</keyword>
<accession>A0ABU7WRL5</accession>
<keyword evidence="5" id="KW-1185">Reference proteome</keyword>
<feature type="transmembrane region" description="Helical" evidence="2">
    <location>
        <begin position="72"/>
        <end position="90"/>
    </location>
</feature>
<dbReference type="EMBL" id="JAVFKM010000005">
    <property type="protein sequence ID" value="MEF3114161.1"/>
    <property type="molecule type" value="Genomic_DNA"/>
</dbReference>
<dbReference type="Proteomes" id="UP001348265">
    <property type="component" value="Unassembled WGS sequence"/>
</dbReference>
<reference evidence="4 5" key="1">
    <citation type="submission" date="2023-08" db="EMBL/GenBank/DDBJ databases">
        <authorList>
            <person name="Sharma P."/>
            <person name="Verma V."/>
            <person name="Mohan M.K."/>
            <person name="Dubey A.K."/>
        </authorList>
    </citation>
    <scope>NUCLEOTIDE SEQUENCE [LARGE SCALE GENOMIC DNA]</scope>
    <source>
        <strain evidence="4 5">ADP4</strain>
    </source>
</reference>
<dbReference type="PANTHER" id="PTHR35797:SF1">
    <property type="entry name" value="PROTEASE"/>
    <property type="match status" value="1"/>
</dbReference>
<feature type="transmembrane region" description="Helical" evidence="2">
    <location>
        <begin position="219"/>
        <end position="241"/>
    </location>
</feature>
<evidence type="ECO:0000256" key="1">
    <source>
        <dbReference type="SAM" id="MobiDB-lite"/>
    </source>
</evidence>
<feature type="transmembrane region" description="Helical" evidence="2">
    <location>
        <begin position="188"/>
        <end position="207"/>
    </location>
</feature>
<evidence type="ECO:0000313" key="5">
    <source>
        <dbReference type="Proteomes" id="UP001348265"/>
    </source>
</evidence>
<feature type="transmembrane region" description="Helical" evidence="2">
    <location>
        <begin position="148"/>
        <end position="167"/>
    </location>
</feature>
<feature type="region of interest" description="Disordered" evidence="1">
    <location>
        <begin position="1"/>
        <end position="25"/>
    </location>
</feature>
<feature type="transmembrane region" description="Helical" evidence="2">
    <location>
        <begin position="31"/>
        <end position="52"/>
    </location>
</feature>
<keyword evidence="2" id="KW-0472">Membrane</keyword>
<organism evidence="4 5">
    <name type="scientific">Streptomyces chrestomyceticus</name>
    <dbReference type="NCBI Taxonomy" id="68185"/>
    <lineage>
        <taxon>Bacteria</taxon>
        <taxon>Bacillati</taxon>
        <taxon>Actinomycetota</taxon>
        <taxon>Actinomycetes</taxon>
        <taxon>Kitasatosporales</taxon>
        <taxon>Streptomycetaceae</taxon>
        <taxon>Streptomyces</taxon>
    </lineage>
</organism>